<feature type="compositionally biased region" description="Polar residues" evidence="1">
    <location>
        <begin position="102"/>
        <end position="111"/>
    </location>
</feature>
<evidence type="ECO:0000313" key="2">
    <source>
        <dbReference type="EMBL" id="CAE0789939.1"/>
    </source>
</evidence>
<name>A0A7S4C930_9EUGL</name>
<accession>A0A7S4C930</accession>
<reference evidence="2" key="1">
    <citation type="submission" date="2021-01" db="EMBL/GenBank/DDBJ databases">
        <authorList>
            <person name="Corre E."/>
            <person name="Pelletier E."/>
            <person name="Niang G."/>
            <person name="Scheremetjew M."/>
            <person name="Finn R."/>
            <person name="Kale V."/>
            <person name="Holt S."/>
            <person name="Cochrane G."/>
            <person name="Meng A."/>
            <person name="Brown T."/>
            <person name="Cohen L."/>
        </authorList>
    </citation>
    <scope>NUCLEOTIDE SEQUENCE</scope>
    <source>
        <strain evidence="2">CCMP1594</strain>
    </source>
</reference>
<feature type="compositionally biased region" description="Polar residues" evidence="1">
    <location>
        <begin position="60"/>
        <end position="72"/>
    </location>
</feature>
<proteinExistence type="predicted"/>
<evidence type="ECO:0000256" key="1">
    <source>
        <dbReference type="SAM" id="MobiDB-lite"/>
    </source>
</evidence>
<gene>
    <name evidence="2" type="ORF">EGYM00163_LOCUS1053</name>
</gene>
<feature type="compositionally biased region" description="Basic and acidic residues" evidence="1">
    <location>
        <begin position="77"/>
        <end position="88"/>
    </location>
</feature>
<sequence length="111" mass="12666">MREMKEPGDIGSAREIRFAGGICRREHAVFWNGASTLLMEMLNKASAQQHRQHTDKHTVSHTAPQSTPQCTPQYAPPERHTESIKEAHNTWQHCTTRELDNTVDTSTAKWE</sequence>
<dbReference type="EMBL" id="HBJA01003296">
    <property type="protein sequence ID" value="CAE0789939.1"/>
    <property type="molecule type" value="Transcribed_RNA"/>
</dbReference>
<dbReference type="AlphaFoldDB" id="A0A7S4C930"/>
<feature type="region of interest" description="Disordered" evidence="1">
    <location>
        <begin position="45"/>
        <end position="111"/>
    </location>
</feature>
<protein>
    <submittedName>
        <fullName evidence="2">Uncharacterized protein</fullName>
    </submittedName>
</protein>
<organism evidence="2">
    <name type="scientific">Eutreptiella gymnastica</name>
    <dbReference type="NCBI Taxonomy" id="73025"/>
    <lineage>
        <taxon>Eukaryota</taxon>
        <taxon>Discoba</taxon>
        <taxon>Euglenozoa</taxon>
        <taxon>Euglenida</taxon>
        <taxon>Spirocuta</taxon>
        <taxon>Euglenophyceae</taxon>
        <taxon>Eutreptiales</taxon>
        <taxon>Eutreptiaceae</taxon>
        <taxon>Eutreptiella</taxon>
    </lineage>
</organism>